<comment type="caution">
    <text evidence="1">The sequence shown here is derived from an EMBL/GenBank/DDBJ whole genome shotgun (WGS) entry which is preliminary data.</text>
</comment>
<sequence>MAPSTNGDLDGALHIAKAAWATCAAKVDMVVTCQAKGTNRTAPAADHD</sequence>
<protein>
    <submittedName>
        <fullName evidence="1">Peptidase</fullName>
    </submittedName>
</protein>
<dbReference type="InterPro" id="IPR047737">
    <property type="entry name" value="LysC"/>
</dbReference>
<name>A0A3R7HK43_9BURK</name>
<dbReference type="AlphaFoldDB" id="A0A3R7HK43"/>
<proteinExistence type="predicted"/>
<gene>
    <name evidence="1" type="ORF">BCY88_10050</name>
</gene>
<dbReference type="EMBL" id="MCAS01000056">
    <property type="protein sequence ID" value="RKF33392.1"/>
    <property type="molecule type" value="Genomic_DNA"/>
</dbReference>
<dbReference type="NCBIfam" id="NF038368">
    <property type="entry name" value="P2_Rz1"/>
    <property type="match status" value="1"/>
</dbReference>
<accession>A0A3R7HK43</accession>
<organism evidence="1 2">
    <name type="scientific">Paraburkholderia fungorum</name>
    <dbReference type="NCBI Taxonomy" id="134537"/>
    <lineage>
        <taxon>Bacteria</taxon>
        <taxon>Pseudomonadati</taxon>
        <taxon>Pseudomonadota</taxon>
        <taxon>Betaproteobacteria</taxon>
        <taxon>Burkholderiales</taxon>
        <taxon>Burkholderiaceae</taxon>
        <taxon>Paraburkholderia</taxon>
    </lineage>
</organism>
<reference evidence="1 2" key="1">
    <citation type="submission" date="2016-07" db="EMBL/GenBank/DDBJ databases">
        <title>Genome analysis of Burkholderia fungorum ES3-20.</title>
        <authorList>
            <person name="Xu D."/>
            <person name="Yao R."/>
            <person name="Zheng S."/>
        </authorList>
    </citation>
    <scope>NUCLEOTIDE SEQUENCE [LARGE SCALE GENOMIC DNA]</scope>
    <source>
        <strain evidence="1 2">ES3-20</strain>
    </source>
</reference>
<evidence type="ECO:0000313" key="1">
    <source>
        <dbReference type="EMBL" id="RKF33392.1"/>
    </source>
</evidence>
<dbReference type="Proteomes" id="UP000283709">
    <property type="component" value="Unassembled WGS sequence"/>
</dbReference>
<evidence type="ECO:0000313" key="2">
    <source>
        <dbReference type="Proteomes" id="UP000283709"/>
    </source>
</evidence>